<comment type="cofactor">
    <cofactor evidence="1">
        <name>Mg(2+)</name>
        <dbReference type="ChEBI" id="CHEBI:18420"/>
    </cofactor>
</comment>
<evidence type="ECO:0000256" key="5">
    <source>
        <dbReference type="RuleBase" id="RU003476"/>
    </source>
</evidence>
<feature type="domain" description="Nudix hydrolase" evidence="6">
    <location>
        <begin position="142"/>
        <end position="276"/>
    </location>
</feature>
<dbReference type="RefSeq" id="WP_193636451.1">
    <property type="nucleotide sequence ID" value="NZ_JADCSA010000001.1"/>
</dbReference>
<evidence type="ECO:0000256" key="2">
    <source>
        <dbReference type="ARBA" id="ARBA00005582"/>
    </source>
</evidence>
<evidence type="ECO:0000256" key="1">
    <source>
        <dbReference type="ARBA" id="ARBA00001946"/>
    </source>
</evidence>
<gene>
    <name evidence="7" type="ORF">IEQ44_00400</name>
</gene>
<dbReference type="PANTHER" id="PTHR43046">
    <property type="entry name" value="GDP-MANNOSE MANNOSYL HYDROLASE"/>
    <property type="match status" value="1"/>
</dbReference>
<keyword evidence="3 5" id="KW-0378">Hydrolase</keyword>
<proteinExistence type="inferred from homology"/>
<dbReference type="InterPro" id="IPR015797">
    <property type="entry name" value="NUDIX_hydrolase-like_dom_sf"/>
</dbReference>
<dbReference type="Gene3D" id="3.90.79.10">
    <property type="entry name" value="Nucleoside Triphosphate Pyrophosphohydrolase"/>
    <property type="match status" value="2"/>
</dbReference>
<dbReference type="Proteomes" id="UP000756387">
    <property type="component" value="Unassembled WGS sequence"/>
</dbReference>
<evidence type="ECO:0000256" key="3">
    <source>
        <dbReference type="ARBA" id="ARBA00022801"/>
    </source>
</evidence>
<dbReference type="PRINTS" id="PR00502">
    <property type="entry name" value="NUDIXFAMILY"/>
</dbReference>
<dbReference type="PANTHER" id="PTHR43046:SF12">
    <property type="entry name" value="GDP-MANNOSE MANNOSYL HYDROLASE"/>
    <property type="match status" value="1"/>
</dbReference>
<organism evidence="7 8">
    <name type="scientific">Nocardioides malaquae</name>
    <dbReference type="NCBI Taxonomy" id="2773426"/>
    <lineage>
        <taxon>Bacteria</taxon>
        <taxon>Bacillati</taxon>
        <taxon>Actinomycetota</taxon>
        <taxon>Actinomycetes</taxon>
        <taxon>Propionibacteriales</taxon>
        <taxon>Nocardioidaceae</taxon>
        <taxon>Nocardioides</taxon>
    </lineage>
</organism>
<dbReference type="InterPro" id="IPR020084">
    <property type="entry name" value="NUDIX_hydrolase_CS"/>
</dbReference>
<comment type="similarity">
    <text evidence="2 5">Belongs to the Nudix hydrolase family.</text>
</comment>
<keyword evidence="4" id="KW-0460">Magnesium</keyword>
<feature type="domain" description="Nudix hydrolase" evidence="6">
    <location>
        <begin position="1"/>
        <end position="136"/>
    </location>
</feature>
<accession>A0ABR9RNG8</accession>
<evidence type="ECO:0000259" key="6">
    <source>
        <dbReference type="PROSITE" id="PS51462"/>
    </source>
</evidence>
<evidence type="ECO:0000256" key="4">
    <source>
        <dbReference type="ARBA" id="ARBA00022842"/>
    </source>
</evidence>
<evidence type="ECO:0000313" key="7">
    <source>
        <dbReference type="EMBL" id="MBE7323109.1"/>
    </source>
</evidence>
<keyword evidence="8" id="KW-1185">Reference proteome</keyword>
<protein>
    <submittedName>
        <fullName evidence="7">NUDIX hydrolase</fullName>
    </submittedName>
</protein>
<dbReference type="SUPFAM" id="SSF55811">
    <property type="entry name" value="Nudix"/>
    <property type="match status" value="2"/>
</dbReference>
<dbReference type="PROSITE" id="PS00893">
    <property type="entry name" value="NUDIX_BOX"/>
    <property type="match status" value="2"/>
</dbReference>
<name>A0ABR9RNG8_9ACTN</name>
<dbReference type="GO" id="GO:0016787">
    <property type="term" value="F:hydrolase activity"/>
    <property type="evidence" value="ECO:0007669"/>
    <property type="project" value="UniProtKB-KW"/>
</dbReference>
<comment type="caution">
    <text evidence="7">The sequence shown here is derived from an EMBL/GenBank/DDBJ whole genome shotgun (WGS) entry which is preliminary data.</text>
</comment>
<sequence length="281" mass="31191">MVDFACIALVDPRGFVLMQERDGSTDRWPHQWCFPGGRREPGESSVECAVRELAEETGVHVDAADLTSLGLQHLVEPGVGEWQWEFFAARTDLGQHDVACHEGVQMLFRDPDDLAGVDVVDCAVDVLGLLRPWIADHPPRLGERRFAGVLLRNRAGQLLLQERDEHAPIDPERWGLPGGHVEPGETFAQAAPRELAEETGLVLPTGALRRWRAFVVDHRASHGTWDRMEVFAADVDLSDADVECREGRRIVFVDEREALELPLTRAAAQILPAHLATRASA</sequence>
<dbReference type="InterPro" id="IPR000086">
    <property type="entry name" value="NUDIX_hydrolase_dom"/>
</dbReference>
<evidence type="ECO:0000313" key="8">
    <source>
        <dbReference type="Proteomes" id="UP000756387"/>
    </source>
</evidence>
<dbReference type="InterPro" id="IPR020476">
    <property type="entry name" value="Nudix_hydrolase"/>
</dbReference>
<dbReference type="Pfam" id="PF00293">
    <property type="entry name" value="NUDIX"/>
    <property type="match status" value="2"/>
</dbReference>
<dbReference type="PROSITE" id="PS51462">
    <property type="entry name" value="NUDIX"/>
    <property type="match status" value="2"/>
</dbReference>
<reference evidence="7 8" key="1">
    <citation type="submission" date="2020-10" db="EMBL/GenBank/DDBJ databases">
        <title>Nocardioides sp. isolated from sludge.</title>
        <authorList>
            <person name="Zhang X."/>
        </authorList>
    </citation>
    <scope>NUCLEOTIDE SEQUENCE [LARGE SCALE GENOMIC DNA]</scope>
    <source>
        <strain evidence="7 8">Y6</strain>
    </source>
</reference>
<dbReference type="EMBL" id="JADCSA010000001">
    <property type="protein sequence ID" value="MBE7323109.1"/>
    <property type="molecule type" value="Genomic_DNA"/>
</dbReference>